<evidence type="ECO:0000313" key="3">
    <source>
        <dbReference type="EMBL" id="KAF1838964.1"/>
    </source>
</evidence>
<proteinExistence type="predicted"/>
<keyword evidence="2" id="KW-0472">Membrane</keyword>
<feature type="region of interest" description="Disordered" evidence="1">
    <location>
        <begin position="29"/>
        <end position="84"/>
    </location>
</feature>
<keyword evidence="2" id="KW-1133">Transmembrane helix</keyword>
<gene>
    <name evidence="3" type="ORF">BDW02DRAFT_620259</name>
</gene>
<feature type="region of interest" description="Disordered" evidence="1">
    <location>
        <begin position="205"/>
        <end position="324"/>
    </location>
</feature>
<dbReference type="Proteomes" id="UP000800040">
    <property type="component" value="Unassembled WGS sequence"/>
</dbReference>
<evidence type="ECO:0000313" key="4">
    <source>
        <dbReference type="Proteomes" id="UP000800040"/>
    </source>
</evidence>
<organism evidence="3 4">
    <name type="scientific">Decorospora gaudefroyi</name>
    <dbReference type="NCBI Taxonomy" id="184978"/>
    <lineage>
        <taxon>Eukaryota</taxon>
        <taxon>Fungi</taxon>
        <taxon>Dikarya</taxon>
        <taxon>Ascomycota</taxon>
        <taxon>Pezizomycotina</taxon>
        <taxon>Dothideomycetes</taxon>
        <taxon>Pleosporomycetidae</taxon>
        <taxon>Pleosporales</taxon>
        <taxon>Pleosporineae</taxon>
        <taxon>Pleosporaceae</taxon>
        <taxon>Decorospora</taxon>
    </lineage>
</organism>
<dbReference type="EMBL" id="ML975248">
    <property type="protein sequence ID" value="KAF1838964.1"/>
    <property type="molecule type" value="Genomic_DNA"/>
</dbReference>
<dbReference type="OrthoDB" id="3798381at2759"/>
<feature type="compositionally biased region" description="Pro residues" evidence="1">
    <location>
        <begin position="69"/>
        <end position="84"/>
    </location>
</feature>
<feature type="compositionally biased region" description="Basic and acidic residues" evidence="1">
    <location>
        <begin position="218"/>
        <end position="232"/>
    </location>
</feature>
<protein>
    <submittedName>
        <fullName evidence="3">Uncharacterized protein</fullName>
    </submittedName>
</protein>
<accession>A0A6A5KWC7</accession>
<evidence type="ECO:0000256" key="1">
    <source>
        <dbReference type="SAM" id="MobiDB-lite"/>
    </source>
</evidence>
<keyword evidence="4" id="KW-1185">Reference proteome</keyword>
<feature type="compositionally biased region" description="Low complexity" evidence="1">
    <location>
        <begin position="281"/>
        <end position="292"/>
    </location>
</feature>
<evidence type="ECO:0000256" key="2">
    <source>
        <dbReference type="SAM" id="Phobius"/>
    </source>
</evidence>
<feature type="compositionally biased region" description="Polar residues" evidence="1">
    <location>
        <begin position="29"/>
        <end position="39"/>
    </location>
</feature>
<sequence>MTGASLRAGLVVITEYTTVYPTNVAQTMSTPSVSSTQTFTPTSTGSLSAGLSSSMPTSTLSFSSTPQTSAPPMPTSSATIPPPPSSVPLAGSKYRFDHRFAYVILAAVIVLAILLISMITYLIYLRCQGKCVKCRDMQQQLDKWKSGDLKRITKANVKKRGPFNKSATSSNASSDVDLEMGVIGGAQSERDAALDQLQANRKPTFWEQAKNKVASMGRSKDKGKGKQKDRSSCHPTDSSPEVDIARRSTLDDASFAPGPSGTYPNPSIPYDLYKPPPPPNRYSAYSASQYSQPTDVDGPRVFGEHDTPPKKPSLSRRSARTSIDEHKRYTAASEEEIYNPRPKQLRIRQAEEALGSAEYREAEEILIRNSATDSEMQRALSVVNLAEQRLNMARHPSTYAKLPLPTEFEDLNIGDGARQGW</sequence>
<feature type="compositionally biased region" description="Low complexity" evidence="1">
    <location>
        <begin position="40"/>
        <end position="68"/>
    </location>
</feature>
<dbReference type="AlphaFoldDB" id="A0A6A5KWC7"/>
<feature type="transmembrane region" description="Helical" evidence="2">
    <location>
        <begin position="100"/>
        <end position="124"/>
    </location>
</feature>
<name>A0A6A5KWC7_9PLEO</name>
<keyword evidence="2" id="KW-0812">Transmembrane</keyword>
<reference evidence="3" key="1">
    <citation type="submission" date="2020-01" db="EMBL/GenBank/DDBJ databases">
        <authorList>
            <consortium name="DOE Joint Genome Institute"/>
            <person name="Haridas S."/>
            <person name="Albert R."/>
            <person name="Binder M."/>
            <person name="Bloem J."/>
            <person name="Labutti K."/>
            <person name="Salamov A."/>
            <person name="Andreopoulos B."/>
            <person name="Baker S.E."/>
            <person name="Barry K."/>
            <person name="Bills G."/>
            <person name="Bluhm B.H."/>
            <person name="Cannon C."/>
            <person name="Castanera R."/>
            <person name="Culley D.E."/>
            <person name="Daum C."/>
            <person name="Ezra D."/>
            <person name="Gonzalez J.B."/>
            <person name="Henrissat B."/>
            <person name="Kuo A."/>
            <person name="Liang C."/>
            <person name="Lipzen A."/>
            <person name="Lutzoni F."/>
            <person name="Magnuson J."/>
            <person name="Mondo S."/>
            <person name="Nolan M."/>
            <person name="Ohm R."/>
            <person name="Pangilinan J."/>
            <person name="Park H.-J."/>
            <person name="Ramirez L."/>
            <person name="Alfaro M."/>
            <person name="Sun H."/>
            <person name="Tritt A."/>
            <person name="Yoshinaga Y."/>
            <person name="Zwiers L.-H."/>
            <person name="Turgeon B.G."/>
            <person name="Goodwin S.B."/>
            <person name="Spatafora J.W."/>
            <person name="Crous P.W."/>
            <person name="Grigoriev I.V."/>
        </authorList>
    </citation>
    <scope>NUCLEOTIDE SEQUENCE</scope>
    <source>
        <strain evidence="3">P77</strain>
    </source>
</reference>